<dbReference type="Gene3D" id="2.170.270.10">
    <property type="entry name" value="SET domain"/>
    <property type="match status" value="1"/>
</dbReference>
<evidence type="ECO:0000256" key="1">
    <source>
        <dbReference type="SAM" id="MobiDB-lite"/>
    </source>
</evidence>
<protein>
    <recommendedName>
        <fullName evidence="2">SET domain-containing protein</fullName>
    </recommendedName>
</protein>
<dbReference type="Proteomes" id="UP000887226">
    <property type="component" value="Unassembled WGS sequence"/>
</dbReference>
<gene>
    <name evidence="3" type="ORF">BJ878DRAFT_579594</name>
</gene>
<feature type="region of interest" description="Disordered" evidence="1">
    <location>
        <begin position="1"/>
        <end position="26"/>
    </location>
</feature>
<dbReference type="PROSITE" id="PS50280">
    <property type="entry name" value="SET"/>
    <property type="match status" value="1"/>
</dbReference>
<evidence type="ECO:0000313" key="4">
    <source>
        <dbReference type="Proteomes" id="UP000887226"/>
    </source>
</evidence>
<dbReference type="SMART" id="SM00317">
    <property type="entry name" value="SET"/>
    <property type="match status" value="1"/>
</dbReference>
<name>A0A9P7ZC25_9HELO</name>
<evidence type="ECO:0000259" key="2">
    <source>
        <dbReference type="PROSITE" id="PS50280"/>
    </source>
</evidence>
<dbReference type="InterPro" id="IPR053185">
    <property type="entry name" value="SET_domain_protein"/>
</dbReference>
<feature type="domain" description="SET" evidence="2">
    <location>
        <begin position="37"/>
        <end position="176"/>
    </location>
</feature>
<dbReference type="InterPro" id="IPR046341">
    <property type="entry name" value="SET_dom_sf"/>
</dbReference>
<dbReference type="AlphaFoldDB" id="A0A9P7ZC25"/>
<dbReference type="CDD" id="cd20071">
    <property type="entry name" value="SET_SMYD"/>
    <property type="match status" value="1"/>
</dbReference>
<dbReference type="PANTHER" id="PTHR47332:SF4">
    <property type="entry name" value="SET DOMAIN-CONTAINING PROTEIN 5"/>
    <property type="match status" value="1"/>
</dbReference>
<proteinExistence type="predicted"/>
<dbReference type="EMBL" id="MU253737">
    <property type="protein sequence ID" value="KAG9249339.1"/>
    <property type="molecule type" value="Genomic_DNA"/>
</dbReference>
<dbReference type="PANTHER" id="PTHR47332">
    <property type="entry name" value="SET DOMAIN-CONTAINING PROTEIN 5"/>
    <property type="match status" value="1"/>
</dbReference>
<accession>A0A9P7ZC25</accession>
<comment type="caution">
    <text evidence="3">The sequence shown here is derived from an EMBL/GenBank/DDBJ whole genome shotgun (WGS) entry which is preliminary data.</text>
</comment>
<evidence type="ECO:0000313" key="3">
    <source>
        <dbReference type="EMBL" id="KAG9249339.1"/>
    </source>
</evidence>
<sequence>MSEDFNGGINAQPPRTPSPPPSTLLSQPRLYPDTVGTLIEIRAVEGKGLGVFALVDIPPMTVLLCESPLIILQDTGTRIDPLDVSVAALSPVDHASLLSLSHYSRNPNETLARSIVYSNGYSIKDDLATGLFETASRINHSCVPNTSYVWKKSIGRIVFWNRFKLLEGEEVCVDYGHKPTWLKKFYGFDCACGGCTDVGSDTRSSSSGSEDR</sequence>
<keyword evidence="4" id="KW-1185">Reference proteome</keyword>
<dbReference type="OrthoDB" id="265717at2759"/>
<dbReference type="InterPro" id="IPR001214">
    <property type="entry name" value="SET_dom"/>
</dbReference>
<reference evidence="3" key="1">
    <citation type="journal article" date="2021" name="IMA Fungus">
        <title>Genomic characterization of three marine fungi, including Emericellopsis atlantica sp. nov. with signatures of a generalist lifestyle and marine biomass degradation.</title>
        <authorList>
            <person name="Hagestad O.C."/>
            <person name="Hou L."/>
            <person name="Andersen J.H."/>
            <person name="Hansen E.H."/>
            <person name="Altermark B."/>
            <person name="Li C."/>
            <person name="Kuhnert E."/>
            <person name="Cox R.J."/>
            <person name="Crous P.W."/>
            <person name="Spatafora J.W."/>
            <person name="Lail K."/>
            <person name="Amirebrahimi M."/>
            <person name="Lipzen A."/>
            <person name="Pangilinan J."/>
            <person name="Andreopoulos W."/>
            <person name="Hayes R.D."/>
            <person name="Ng V."/>
            <person name="Grigoriev I.V."/>
            <person name="Jackson S.A."/>
            <person name="Sutton T.D.S."/>
            <person name="Dobson A.D.W."/>
            <person name="Rama T."/>
        </authorList>
    </citation>
    <scope>NUCLEOTIDE SEQUENCE</scope>
    <source>
        <strain evidence="3">TRa3180A</strain>
    </source>
</reference>
<dbReference type="Pfam" id="PF00856">
    <property type="entry name" value="SET"/>
    <property type="match status" value="1"/>
</dbReference>
<dbReference type="SUPFAM" id="SSF82199">
    <property type="entry name" value="SET domain"/>
    <property type="match status" value="1"/>
</dbReference>
<organism evidence="3 4">
    <name type="scientific">Calycina marina</name>
    <dbReference type="NCBI Taxonomy" id="1763456"/>
    <lineage>
        <taxon>Eukaryota</taxon>
        <taxon>Fungi</taxon>
        <taxon>Dikarya</taxon>
        <taxon>Ascomycota</taxon>
        <taxon>Pezizomycotina</taxon>
        <taxon>Leotiomycetes</taxon>
        <taxon>Helotiales</taxon>
        <taxon>Pezizellaceae</taxon>
        <taxon>Calycina</taxon>
    </lineage>
</organism>